<organism evidence="1 2">
    <name type="scientific">Gluconobacter thailandicus NBRC 3257</name>
    <dbReference type="NCBI Taxonomy" id="1381097"/>
    <lineage>
        <taxon>Bacteria</taxon>
        <taxon>Pseudomonadati</taxon>
        <taxon>Pseudomonadota</taxon>
        <taxon>Alphaproteobacteria</taxon>
        <taxon>Acetobacterales</taxon>
        <taxon>Acetobacteraceae</taxon>
        <taxon>Gluconobacter</taxon>
    </lineage>
</organism>
<accession>A0ABQ0IUX0</accession>
<keyword evidence="2" id="KW-1185">Reference proteome</keyword>
<gene>
    <name evidence="1" type="ORF">NBRC3257_1006</name>
</gene>
<dbReference type="Proteomes" id="UP000018209">
    <property type="component" value="Unassembled WGS sequence"/>
</dbReference>
<evidence type="ECO:0008006" key="3">
    <source>
        <dbReference type="Google" id="ProtNLM"/>
    </source>
</evidence>
<name>A0ABQ0IUX0_GLUTH</name>
<protein>
    <recommendedName>
        <fullName evidence="3">Transposase</fullName>
    </recommendedName>
</protein>
<evidence type="ECO:0000313" key="2">
    <source>
        <dbReference type="Proteomes" id="UP000018209"/>
    </source>
</evidence>
<sequence length="53" mass="5679">MKASHLYTPGQTFRSNAVKVITCLITLITERLSGMGRCGATGFAPPPFTNKPP</sequence>
<evidence type="ECO:0000313" key="1">
    <source>
        <dbReference type="EMBL" id="GAD26008.1"/>
    </source>
</evidence>
<comment type="caution">
    <text evidence="1">The sequence shown here is derived from an EMBL/GenBank/DDBJ whole genome shotgun (WGS) entry which is preliminary data.</text>
</comment>
<reference evidence="1 2" key="1">
    <citation type="submission" date="2013-08" db="EMBL/GenBank/DDBJ databases">
        <title>Gluconobacter thailandicus NBRC 3257 whole genome sequence.</title>
        <authorList>
            <person name="Matsutani M."/>
            <person name="Yakushi T."/>
            <person name="Matsushita K."/>
        </authorList>
    </citation>
    <scope>NUCLEOTIDE SEQUENCE [LARGE SCALE GENOMIC DNA]</scope>
    <source>
        <strain evidence="1 2">NBRC 3257</strain>
    </source>
</reference>
<dbReference type="EMBL" id="BASM01000013">
    <property type="protein sequence ID" value="GAD26008.1"/>
    <property type="molecule type" value="Genomic_DNA"/>
</dbReference>
<proteinExistence type="predicted"/>